<dbReference type="Proteomes" id="UP001054884">
    <property type="component" value="Unassembled WGS sequence"/>
</dbReference>
<dbReference type="Gene3D" id="3.10.450.40">
    <property type="match status" value="1"/>
</dbReference>
<name>A0A4Q7DVN5_9LACO</name>
<reference evidence="3 4" key="1">
    <citation type="submission" date="2019-01" db="EMBL/GenBank/DDBJ databases">
        <title>Colonization of the human gut by bovine bacteria present in Parmesan cheese.</title>
        <authorList>
            <person name="Lugli G.A."/>
            <person name="Milani C."/>
        </authorList>
    </citation>
    <scope>NUCLEOTIDE SEQUENCE [LARGE SCALE GENOMIC DNA]</scope>
    <source>
        <strain evidence="3 4">LDELB18P1</strain>
    </source>
</reference>
<dbReference type="EMBL" id="SETJ01000031">
    <property type="protein sequence ID" value="RZM16662.1"/>
    <property type="molecule type" value="Genomic_DNA"/>
</dbReference>
<dbReference type="InterPro" id="IPR046350">
    <property type="entry name" value="Cystatin_sf"/>
</dbReference>
<keyword evidence="1" id="KW-1133">Transmembrane helix</keyword>
<dbReference type="GeneID" id="69668926"/>
<dbReference type="Proteomes" id="UP000292818">
    <property type="component" value="Unassembled WGS sequence"/>
</dbReference>
<evidence type="ECO:0000313" key="5">
    <source>
        <dbReference type="Proteomes" id="UP001054884"/>
    </source>
</evidence>
<reference evidence="2 5" key="2">
    <citation type="journal article" date="2022" name="J. Dairy Sci.">
        <title>Genetic diversity of Lactobacillus delbrueckii isolated from raw milk in Hokkaido, Japan.</title>
        <authorList>
            <person name="Tsuchihashi H."/>
            <person name="Ichikawa A."/>
            <person name="Takeda M."/>
            <person name="Koizumi A."/>
            <person name="Mizoguchi C."/>
            <person name="Ishida T."/>
            <person name="Kimura K."/>
        </authorList>
    </citation>
    <scope>NUCLEOTIDE SEQUENCE [LARGE SCALE GENOMIC DNA]</scope>
    <source>
        <strain evidence="2 5">ME-791</strain>
    </source>
</reference>
<keyword evidence="1" id="KW-0472">Membrane</keyword>
<feature type="transmembrane region" description="Helical" evidence="1">
    <location>
        <begin position="12"/>
        <end position="32"/>
    </location>
</feature>
<evidence type="ECO:0008006" key="6">
    <source>
        <dbReference type="Google" id="ProtNLM"/>
    </source>
</evidence>
<evidence type="ECO:0000313" key="4">
    <source>
        <dbReference type="Proteomes" id="UP000292818"/>
    </source>
</evidence>
<dbReference type="AlphaFoldDB" id="A0A4Q7DVN5"/>
<dbReference type="RefSeq" id="WP_002878598.1">
    <property type="nucleotide sequence ID" value="NZ_BNHP01000026.1"/>
</dbReference>
<evidence type="ECO:0000313" key="2">
    <source>
        <dbReference type="EMBL" id="GHN33296.1"/>
    </source>
</evidence>
<sequence>MLNERVKNFLQYLAWLFFFLFLLYAGTVAVVARAAKPYSQQKEKVAKLVKQTSMKQIDKYYHLSRGVKSYSASGKTSKGKAAYFIYLPGKHKAYYYSASDGVSESTVKSSFQKSYPKKAIKEVNLGWYQKQAVWEVTAVNADGSYCYAIYKFKDGQLLSLVDKL</sequence>
<proteinExistence type="predicted"/>
<organism evidence="3 4">
    <name type="scientific">Lactobacillus delbrueckii</name>
    <dbReference type="NCBI Taxonomy" id="1584"/>
    <lineage>
        <taxon>Bacteria</taxon>
        <taxon>Bacillati</taxon>
        <taxon>Bacillota</taxon>
        <taxon>Bacilli</taxon>
        <taxon>Lactobacillales</taxon>
        <taxon>Lactobacillaceae</taxon>
        <taxon>Lactobacillus</taxon>
    </lineage>
</organism>
<evidence type="ECO:0000256" key="1">
    <source>
        <dbReference type="SAM" id="Phobius"/>
    </source>
</evidence>
<accession>A0A4Q7DVN5</accession>
<gene>
    <name evidence="3" type="ORF">LDELB18P1_0847</name>
    <name evidence="2" type="ORF">ME791_04480</name>
</gene>
<protein>
    <recommendedName>
        <fullName evidence="6">DUF5590 domain-containing protein</fullName>
    </recommendedName>
</protein>
<evidence type="ECO:0000313" key="3">
    <source>
        <dbReference type="EMBL" id="RZM16662.1"/>
    </source>
</evidence>
<keyword evidence="1" id="KW-0812">Transmembrane</keyword>
<dbReference type="SUPFAM" id="SSF54403">
    <property type="entry name" value="Cystatin/monellin"/>
    <property type="match status" value="1"/>
</dbReference>
<dbReference type="EMBL" id="BNHY01000005">
    <property type="protein sequence ID" value="GHN33296.1"/>
    <property type="molecule type" value="Genomic_DNA"/>
</dbReference>
<comment type="caution">
    <text evidence="3">The sequence shown here is derived from an EMBL/GenBank/DDBJ whole genome shotgun (WGS) entry which is preliminary data.</text>
</comment>